<protein>
    <submittedName>
        <fullName evidence="1">Uncharacterized protein</fullName>
    </submittedName>
</protein>
<organism evidence="1 2">
    <name type="scientific">Corynebacterium hiratae</name>
    <dbReference type="NCBI Taxonomy" id="3139423"/>
    <lineage>
        <taxon>Bacteria</taxon>
        <taxon>Bacillati</taxon>
        <taxon>Actinomycetota</taxon>
        <taxon>Actinomycetes</taxon>
        <taxon>Mycobacteriales</taxon>
        <taxon>Corynebacteriaceae</taxon>
        <taxon>Corynebacterium</taxon>
    </lineage>
</organism>
<gene>
    <name evidence="1" type="ORF">FNY97_01205</name>
</gene>
<dbReference type="AlphaFoldDB" id="A0A553G4U2"/>
<keyword evidence="2" id="KW-1185">Reference proteome</keyword>
<name>A0A553G4U2_9CORY</name>
<dbReference type="RefSeq" id="WP_144012897.1">
    <property type="nucleotide sequence ID" value="NZ_VKDK01000001.1"/>
</dbReference>
<comment type="caution">
    <text evidence="1">The sequence shown here is derived from an EMBL/GenBank/DDBJ whole genome shotgun (WGS) entry which is preliminary data.</text>
</comment>
<accession>A0A553G4U2</accession>
<proteinExistence type="predicted"/>
<evidence type="ECO:0000313" key="1">
    <source>
        <dbReference type="EMBL" id="TRX64521.1"/>
    </source>
</evidence>
<evidence type="ECO:0000313" key="2">
    <source>
        <dbReference type="Proteomes" id="UP000320443"/>
    </source>
</evidence>
<dbReference type="EMBL" id="VKDK01000001">
    <property type="protein sequence ID" value="TRX64521.1"/>
    <property type="molecule type" value="Genomic_DNA"/>
</dbReference>
<dbReference type="Proteomes" id="UP000320443">
    <property type="component" value="Unassembled WGS sequence"/>
</dbReference>
<reference evidence="1 2" key="1">
    <citation type="submission" date="2019-07" db="EMBL/GenBank/DDBJ databases">
        <title>Draft genome of C. aurimucosum strain 2274.</title>
        <authorList>
            <person name="Pacheco L.G.C."/>
            <person name="Aguiar E.R.G.R."/>
            <person name="Santos C.S."/>
            <person name="Rocha D.J.P.G."/>
            <person name="Sant'Anna L.O."/>
            <person name="Mattos-Guaraldi A.L."/>
            <person name="Santos L.S."/>
        </authorList>
    </citation>
    <scope>NUCLEOTIDE SEQUENCE [LARGE SCALE GENOMIC DNA]</scope>
    <source>
        <strain evidence="1 2">2274</strain>
    </source>
</reference>
<sequence>MPKPSLHIAGEFTSFICLESITMRMFFALDTFFVADQCVLESAYKTYSQVVRKAALLPGVDVLFICSEPVEVDSEEMKKDLITQFRVERPNEDFESLRLYLCEAIVSAEQELFTKAEAPLASFFLMDEEYAKADVFPSSVGVRELITSPVSTDK</sequence>